<dbReference type="GO" id="GO:0005680">
    <property type="term" value="C:anaphase-promoting complex"/>
    <property type="evidence" value="ECO:0007669"/>
    <property type="project" value="TreeGrafter"/>
</dbReference>
<dbReference type="Proteomes" id="UP000016928">
    <property type="component" value="Unassembled WGS sequence"/>
</dbReference>
<evidence type="ECO:0000256" key="3">
    <source>
        <dbReference type="ARBA" id="ARBA00038210"/>
    </source>
</evidence>
<reference evidence="7" key="1">
    <citation type="submission" date="2012-09" db="EMBL/GenBank/DDBJ databases">
        <title>Genome sequencing and comparative transcriptomics of race 1 and race 4 of banana pathogen: Fusarium oxysporum f. sp. cubense.</title>
        <authorList>
            <person name="Fang X."/>
            <person name="Huang J."/>
        </authorList>
    </citation>
    <scope>NUCLEOTIDE SEQUENCE [LARGE SCALE GENOMIC DNA]</scope>
    <source>
        <strain evidence="7">race 1</strain>
    </source>
</reference>
<dbReference type="Pfam" id="PF07719">
    <property type="entry name" value="TPR_2"/>
    <property type="match status" value="1"/>
</dbReference>
<dbReference type="Gene3D" id="1.25.40.10">
    <property type="entry name" value="Tetratricopeptide repeat domain"/>
    <property type="match status" value="1"/>
</dbReference>
<evidence type="ECO:0000256" key="5">
    <source>
        <dbReference type="SAM" id="MobiDB-lite"/>
    </source>
</evidence>
<dbReference type="PANTHER" id="PTHR12558:SF13">
    <property type="entry name" value="CELL DIVISION CYCLE PROTEIN 27 HOMOLOG"/>
    <property type="match status" value="1"/>
</dbReference>
<dbReference type="HOGENOM" id="CLU_933975_0_0_1"/>
<organism evidence="6 7">
    <name type="scientific">Fusarium oxysporum f. sp. cubense (strain race 1)</name>
    <name type="common">Panama disease fungus</name>
    <dbReference type="NCBI Taxonomy" id="1229664"/>
    <lineage>
        <taxon>Eukaryota</taxon>
        <taxon>Fungi</taxon>
        <taxon>Dikarya</taxon>
        <taxon>Ascomycota</taxon>
        <taxon>Pezizomycotina</taxon>
        <taxon>Sordariomycetes</taxon>
        <taxon>Hypocreomycetidae</taxon>
        <taxon>Hypocreales</taxon>
        <taxon>Nectriaceae</taxon>
        <taxon>Fusarium</taxon>
        <taxon>Fusarium oxysporum species complex</taxon>
    </lineage>
</organism>
<protein>
    <submittedName>
        <fullName evidence="6">Protein bimA</fullName>
    </submittedName>
</protein>
<dbReference type="AlphaFoldDB" id="N4UD94"/>
<gene>
    <name evidence="6" type="ORF">FOC1_g10008670</name>
</gene>
<keyword evidence="1" id="KW-0677">Repeat</keyword>
<dbReference type="Pfam" id="PF12895">
    <property type="entry name" value="ANAPC3"/>
    <property type="match status" value="1"/>
</dbReference>
<dbReference type="InterPro" id="IPR011990">
    <property type="entry name" value="TPR-like_helical_dom_sf"/>
</dbReference>
<dbReference type="GO" id="GO:0031145">
    <property type="term" value="P:anaphase-promoting complex-dependent catabolic process"/>
    <property type="evidence" value="ECO:0007669"/>
    <property type="project" value="TreeGrafter"/>
</dbReference>
<feature type="region of interest" description="Disordered" evidence="5">
    <location>
        <begin position="196"/>
        <end position="286"/>
    </location>
</feature>
<dbReference type="PROSITE" id="PS50005">
    <property type="entry name" value="TPR"/>
    <property type="match status" value="1"/>
</dbReference>
<proteinExistence type="inferred from homology"/>
<dbReference type="PANTHER" id="PTHR12558">
    <property type="entry name" value="CELL DIVISION CYCLE 16,23,27"/>
    <property type="match status" value="1"/>
</dbReference>
<dbReference type="SUPFAM" id="SSF48452">
    <property type="entry name" value="TPR-like"/>
    <property type="match status" value="1"/>
</dbReference>
<dbReference type="InterPro" id="IPR013105">
    <property type="entry name" value="TPR_2"/>
</dbReference>
<name>N4UD94_FUSC1</name>
<feature type="compositionally biased region" description="Basic and acidic residues" evidence="5">
    <location>
        <begin position="235"/>
        <end position="250"/>
    </location>
</feature>
<evidence type="ECO:0000256" key="1">
    <source>
        <dbReference type="ARBA" id="ARBA00022737"/>
    </source>
</evidence>
<comment type="similarity">
    <text evidence="3">Belongs to the APC3/CDC27 family.</text>
</comment>
<accession>N4UD94</accession>
<feature type="compositionally biased region" description="Basic residues" evidence="5">
    <location>
        <begin position="277"/>
        <end position="286"/>
    </location>
</feature>
<dbReference type="STRING" id="1229664.N4UD94"/>
<dbReference type="GO" id="GO:0051301">
    <property type="term" value="P:cell division"/>
    <property type="evidence" value="ECO:0007669"/>
    <property type="project" value="TreeGrafter"/>
</dbReference>
<dbReference type="EMBL" id="KB730086">
    <property type="protein sequence ID" value="ENH73174.1"/>
    <property type="molecule type" value="Genomic_DNA"/>
</dbReference>
<evidence type="ECO:0000313" key="7">
    <source>
        <dbReference type="Proteomes" id="UP000016928"/>
    </source>
</evidence>
<dbReference type="InterPro" id="IPR019734">
    <property type="entry name" value="TPR_rpt"/>
</dbReference>
<dbReference type="VEuPathDB" id="FungiDB:FOC1_g10008670"/>
<evidence type="ECO:0000313" key="6">
    <source>
        <dbReference type="EMBL" id="ENH73174.1"/>
    </source>
</evidence>
<dbReference type="GO" id="GO:0007091">
    <property type="term" value="P:metaphase/anaphase transition of mitotic cell cycle"/>
    <property type="evidence" value="ECO:0007669"/>
    <property type="project" value="TreeGrafter"/>
</dbReference>
<dbReference type="GO" id="GO:0016567">
    <property type="term" value="P:protein ubiquitination"/>
    <property type="evidence" value="ECO:0007669"/>
    <property type="project" value="TreeGrafter"/>
</dbReference>
<dbReference type="OMA" id="SQRNATM"/>
<feature type="repeat" description="TPR" evidence="4">
    <location>
        <begin position="115"/>
        <end position="148"/>
    </location>
</feature>
<evidence type="ECO:0000256" key="4">
    <source>
        <dbReference type="PROSITE-ProRule" id="PRU00339"/>
    </source>
</evidence>
<evidence type="ECO:0000256" key="2">
    <source>
        <dbReference type="ARBA" id="ARBA00022803"/>
    </source>
</evidence>
<dbReference type="SMART" id="SM00028">
    <property type="entry name" value="TPR"/>
    <property type="match status" value="1"/>
</dbReference>
<reference evidence="7" key="2">
    <citation type="journal article" date="2014" name="PLoS ONE">
        <title>Genome and Transcriptome Analysis of the Fungal Pathogen Fusarium oxysporum f. sp. cubense Causing Banana Vascular Wilt Disease.</title>
        <authorList>
            <person name="Guo L."/>
            <person name="Han L."/>
            <person name="Yang L."/>
            <person name="Zeng H."/>
            <person name="Fan D."/>
            <person name="Zhu Y."/>
            <person name="Feng Y."/>
            <person name="Wang G."/>
            <person name="Peng C."/>
            <person name="Jiang X."/>
            <person name="Zhou D."/>
            <person name="Ni P."/>
            <person name="Liang C."/>
            <person name="Liu L."/>
            <person name="Wang J."/>
            <person name="Mao C."/>
            <person name="Fang X."/>
            <person name="Peng M."/>
            <person name="Huang J."/>
        </authorList>
    </citation>
    <scope>NUCLEOTIDE SEQUENCE [LARGE SCALE GENOMIC DNA]</scope>
    <source>
        <strain evidence="7">race 1</strain>
    </source>
</reference>
<dbReference type="GO" id="GO:0005737">
    <property type="term" value="C:cytoplasm"/>
    <property type="evidence" value="ECO:0007669"/>
    <property type="project" value="TreeGrafter"/>
</dbReference>
<sequence>MAPTPTVASGLLRQVIYYHLDNASYHNGLFFAERLLAQDPRSSESTYLYALCHLRLGDFRSAYDVGKPIGYRGVHLGCAWVFAQACLALERYKDGISALEKARSLWASKCLPDAPAVLCLLGRLHRAYDDKKKAVACFEEALQLNPFMWDAFAALCDLGVIVRVPNVFKTSDTLVHSFDVETSPLISREGSVPIVPDIPMKKSQRNATMDVASDPFSSSHSPTIHELTNGDSGQEVDKSEFMQKIQEGRMRYATSTNSSSGFDGMETPPGRGIPKLSTRRRRHPHE</sequence>
<keyword evidence="2 4" id="KW-0802">TPR repeat</keyword>